<dbReference type="InterPro" id="IPR051609">
    <property type="entry name" value="NmrA/Isoflavone_reductase-like"/>
</dbReference>
<feature type="domain" description="NmrA-like" evidence="3">
    <location>
        <begin position="8"/>
        <end position="249"/>
    </location>
</feature>
<dbReference type="EMBL" id="CP144054">
    <property type="protein sequence ID" value="WWD18235.1"/>
    <property type="molecule type" value="Genomic_DNA"/>
</dbReference>
<dbReference type="AlphaFoldDB" id="A0A5M6BNW0"/>
<proteinExistence type="predicted"/>
<dbReference type="Proteomes" id="UP000322225">
    <property type="component" value="Chromosome 4"/>
</dbReference>
<evidence type="ECO:0000313" key="5">
    <source>
        <dbReference type="Proteomes" id="UP000322225"/>
    </source>
</evidence>
<keyword evidence="1" id="KW-0521">NADP</keyword>
<gene>
    <name evidence="4" type="ORF">CI109_102685</name>
</gene>
<reference evidence="4" key="2">
    <citation type="submission" date="2024-01" db="EMBL/GenBank/DDBJ databases">
        <title>Comparative genomics of Cryptococcus and Kwoniella reveals pathogenesis evolution and contrasting modes of karyotype evolution via chromosome fusion or intercentromeric recombination.</title>
        <authorList>
            <person name="Coelho M.A."/>
            <person name="David-Palma M."/>
            <person name="Shea T."/>
            <person name="Bowers K."/>
            <person name="McGinley-Smith S."/>
            <person name="Mohammad A.W."/>
            <person name="Gnirke A."/>
            <person name="Yurkov A.M."/>
            <person name="Nowrousian M."/>
            <person name="Sun S."/>
            <person name="Cuomo C.A."/>
            <person name="Heitman J."/>
        </authorList>
    </citation>
    <scope>NUCLEOTIDE SEQUENCE</scope>
    <source>
        <strain evidence="4">CBS 12478</strain>
    </source>
</reference>
<dbReference type="KEGG" id="ksn:43592406"/>
<dbReference type="InterPro" id="IPR036291">
    <property type="entry name" value="NAD(P)-bd_dom_sf"/>
</dbReference>
<dbReference type="GO" id="GO:0016491">
    <property type="term" value="F:oxidoreductase activity"/>
    <property type="evidence" value="ECO:0007669"/>
    <property type="project" value="UniProtKB-KW"/>
</dbReference>
<evidence type="ECO:0000256" key="1">
    <source>
        <dbReference type="ARBA" id="ARBA00022857"/>
    </source>
</evidence>
<sequence length="298" mass="32599">MSPIKVGLVGFNGSIGSAILAALVAVHKEKKIKLVLLHRESTELSKIAKYVDADMEKRVLALSEEGREKDEVALKDLQVVISTVGHDGIASQRYLVEALADSPNLKTFIPSDFGANWTDQDLTAPAFKGIKEKREIDNKARGLGVPITSIRVVLFASYFVAYKALGTDVKGNSIQKFRKSLSSPIRLTTFDYLGYAIATLVSDESTLSSIINQTVQIYDIAITGQEIIDVLDRIHGTPPQITEFTEDQYQEEINGGPMGVLAGLKAKWGDNACGPFVEDDLIGGWKLKSFEQLAREVL</sequence>
<protein>
    <recommendedName>
        <fullName evidence="3">NmrA-like domain-containing protein</fullName>
    </recommendedName>
</protein>
<dbReference type="Gene3D" id="3.40.50.720">
    <property type="entry name" value="NAD(P)-binding Rossmann-like Domain"/>
    <property type="match status" value="1"/>
</dbReference>
<dbReference type="PANTHER" id="PTHR47706">
    <property type="entry name" value="NMRA-LIKE FAMILY PROTEIN"/>
    <property type="match status" value="1"/>
</dbReference>
<keyword evidence="5" id="KW-1185">Reference proteome</keyword>
<accession>A0A5M6BNW0</accession>
<evidence type="ECO:0000256" key="2">
    <source>
        <dbReference type="ARBA" id="ARBA00023002"/>
    </source>
</evidence>
<keyword evidence="2" id="KW-0560">Oxidoreductase</keyword>
<evidence type="ECO:0000313" key="4">
    <source>
        <dbReference type="EMBL" id="WWD18235.1"/>
    </source>
</evidence>
<name>A0A5M6BNW0_9TREE</name>
<evidence type="ECO:0000259" key="3">
    <source>
        <dbReference type="Pfam" id="PF05368"/>
    </source>
</evidence>
<organism evidence="4 5">
    <name type="scientific">Kwoniella shandongensis</name>
    <dbReference type="NCBI Taxonomy" id="1734106"/>
    <lineage>
        <taxon>Eukaryota</taxon>
        <taxon>Fungi</taxon>
        <taxon>Dikarya</taxon>
        <taxon>Basidiomycota</taxon>
        <taxon>Agaricomycotina</taxon>
        <taxon>Tremellomycetes</taxon>
        <taxon>Tremellales</taxon>
        <taxon>Cryptococcaceae</taxon>
        <taxon>Kwoniella</taxon>
    </lineage>
</organism>
<dbReference type="OrthoDB" id="5283654at2759"/>
<dbReference type="InterPro" id="IPR008030">
    <property type="entry name" value="NmrA-like"/>
</dbReference>
<dbReference type="Pfam" id="PF05368">
    <property type="entry name" value="NmrA"/>
    <property type="match status" value="1"/>
</dbReference>
<dbReference type="SUPFAM" id="SSF51735">
    <property type="entry name" value="NAD(P)-binding Rossmann-fold domains"/>
    <property type="match status" value="1"/>
</dbReference>
<dbReference type="RefSeq" id="XP_031857496.1">
    <property type="nucleotide sequence ID" value="XM_032008234.1"/>
</dbReference>
<reference evidence="4" key="1">
    <citation type="submission" date="2017-08" db="EMBL/GenBank/DDBJ databases">
        <authorList>
            <person name="Cuomo C."/>
            <person name="Billmyre B."/>
            <person name="Heitman J."/>
        </authorList>
    </citation>
    <scope>NUCLEOTIDE SEQUENCE</scope>
    <source>
        <strain evidence="4">CBS 12478</strain>
    </source>
</reference>
<dbReference type="PANTHER" id="PTHR47706:SF9">
    <property type="entry name" value="NMRA-LIKE DOMAIN-CONTAINING PROTEIN-RELATED"/>
    <property type="match status" value="1"/>
</dbReference>
<dbReference type="Gene3D" id="3.90.25.10">
    <property type="entry name" value="UDP-galactose 4-epimerase, domain 1"/>
    <property type="match status" value="1"/>
</dbReference>
<dbReference type="GeneID" id="43592406"/>